<dbReference type="EMBL" id="JACIJO010000001">
    <property type="protein sequence ID" value="MBB6325305.1"/>
    <property type="molecule type" value="Genomic_DNA"/>
</dbReference>
<evidence type="ECO:0000313" key="1">
    <source>
        <dbReference type="EMBL" id="MBB6325305.1"/>
    </source>
</evidence>
<dbReference type="Pfam" id="PF04390">
    <property type="entry name" value="LptE"/>
    <property type="match status" value="1"/>
</dbReference>
<name>A0A841MRY9_9BACT</name>
<organism evidence="1 2">
    <name type="scientific">Algoriphagus iocasae</name>
    <dbReference type="NCBI Taxonomy" id="1836499"/>
    <lineage>
        <taxon>Bacteria</taxon>
        <taxon>Pseudomonadati</taxon>
        <taxon>Bacteroidota</taxon>
        <taxon>Cytophagia</taxon>
        <taxon>Cytophagales</taxon>
        <taxon>Cyclobacteriaceae</taxon>
        <taxon>Algoriphagus</taxon>
    </lineage>
</organism>
<dbReference type="GO" id="GO:0043165">
    <property type="term" value="P:Gram-negative-bacterium-type cell outer membrane assembly"/>
    <property type="evidence" value="ECO:0007669"/>
    <property type="project" value="InterPro"/>
</dbReference>
<comment type="caution">
    <text evidence="1">The sequence shown here is derived from an EMBL/GenBank/DDBJ whole genome shotgun (WGS) entry which is preliminary data.</text>
</comment>
<evidence type="ECO:0008006" key="3">
    <source>
        <dbReference type="Google" id="ProtNLM"/>
    </source>
</evidence>
<accession>A0A841MRY9</accession>
<keyword evidence="2" id="KW-1185">Reference proteome</keyword>
<dbReference type="InterPro" id="IPR007485">
    <property type="entry name" value="LPS_assembly_LptE"/>
</dbReference>
<protein>
    <recommendedName>
        <fullName evidence="3">Lipopolysaccharide-assembly</fullName>
    </recommendedName>
</protein>
<dbReference type="Proteomes" id="UP000588604">
    <property type="component" value="Unassembled WGS sequence"/>
</dbReference>
<proteinExistence type="predicted"/>
<dbReference type="GO" id="GO:0019867">
    <property type="term" value="C:outer membrane"/>
    <property type="evidence" value="ECO:0007669"/>
    <property type="project" value="InterPro"/>
</dbReference>
<evidence type="ECO:0000313" key="2">
    <source>
        <dbReference type="Proteomes" id="UP000588604"/>
    </source>
</evidence>
<sequence length="198" mass="22757">MRRVIWESPNVPYTGRSNNMKLISKLRILLAFGIFLLFQGCSVKYSFTGTNINYDLVKTFTVENFFNDSGGGPANMEQLFTESLKEYYQRNTQLELVRTNGDLQFAGAINRYSLTPQSAVSSNNPNLPDRAGQMRLTIAVEVEYINLTNEEENLRRTFSFFQDYDPRTTTLLDVESQLVEEIFQNIIQDIFTATVANW</sequence>
<reference evidence="1 2" key="1">
    <citation type="submission" date="2020-08" db="EMBL/GenBank/DDBJ databases">
        <title>Genomic Encyclopedia of Type Strains, Phase IV (KMG-IV): sequencing the most valuable type-strain genomes for metagenomic binning, comparative biology and taxonomic classification.</title>
        <authorList>
            <person name="Goeker M."/>
        </authorList>
    </citation>
    <scope>NUCLEOTIDE SEQUENCE [LARGE SCALE GENOMIC DNA]</scope>
    <source>
        <strain evidence="1 2">DSM 102044</strain>
    </source>
</reference>
<dbReference type="AlphaFoldDB" id="A0A841MRY9"/>
<gene>
    <name evidence="1" type="ORF">FHS59_000920</name>
</gene>